<dbReference type="PROSITE" id="PS50110">
    <property type="entry name" value="RESPONSE_REGULATORY"/>
    <property type="match status" value="1"/>
</dbReference>
<dbReference type="Pfam" id="PF07992">
    <property type="entry name" value="Pyr_redox_2"/>
    <property type="match status" value="1"/>
</dbReference>
<feature type="domain" description="Response regulatory" evidence="4">
    <location>
        <begin position="5"/>
        <end position="128"/>
    </location>
</feature>
<dbReference type="PANTHER" id="PTHR48105">
    <property type="entry name" value="THIOREDOXIN REDUCTASE 1-RELATED-RELATED"/>
    <property type="match status" value="1"/>
</dbReference>
<evidence type="ECO:0000256" key="1">
    <source>
        <dbReference type="ARBA" id="ARBA00022630"/>
    </source>
</evidence>
<reference evidence="5 6" key="1">
    <citation type="submission" date="2018-03" db="EMBL/GenBank/DDBJ databases">
        <title>Cross-interface Injection: A General Nanoliter Liquid Handling Method Applied to Single Cells Genome Amplification Automated Nanoliter Liquid Handling Applied to Single Cell Multiple Displacement Amplification.</title>
        <authorList>
            <person name="Yun J."/>
            <person name="Xu P."/>
            <person name="Xu J."/>
            <person name="Dai X."/>
            <person name="Wang Y."/>
            <person name="Zheng X."/>
            <person name="Cao C."/>
            <person name="Yi Q."/>
            <person name="Zhu Y."/>
            <person name="Wang L."/>
            <person name="Dong Z."/>
            <person name="Huang Y."/>
            <person name="Huang L."/>
            <person name="Du W."/>
        </authorList>
    </citation>
    <scope>NUCLEOTIDE SEQUENCE [LARGE SCALE GENOMIC DNA]</scope>
    <source>
        <strain evidence="5 6">Z-D1-2</strain>
    </source>
</reference>
<dbReference type="SUPFAM" id="SSF52172">
    <property type="entry name" value="CheY-like"/>
    <property type="match status" value="1"/>
</dbReference>
<dbReference type="PRINTS" id="PR00469">
    <property type="entry name" value="PNDRDTASEII"/>
</dbReference>
<dbReference type="PRINTS" id="PR00368">
    <property type="entry name" value="FADPNR"/>
</dbReference>
<dbReference type="InterPro" id="IPR001789">
    <property type="entry name" value="Sig_transdc_resp-reg_receiver"/>
</dbReference>
<evidence type="ECO:0000313" key="5">
    <source>
        <dbReference type="EMBL" id="PTB96258.1"/>
    </source>
</evidence>
<dbReference type="InterPro" id="IPR023753">
    <property type="entry name" value="FAD/NAD-binding_dom"/>
</dbReference>
<dbReference type="Gene3D" id="3.40.30.10">
    <property type="entry name" value="Glutaredoxin"/>
    <property type="match status" value="1"/>
</dbReference>
<dbReference type="SUPFAM" id="SSF51905">
    <property type="entry name" value="FAD/NAD(P)-binding domain"/>
    <property type="match status" value="1"/>
</dbReference>
<organism evidence="5 6">
    <name type="scientific">Marivirga lumbricoides</name>
    <dbReference type="NCBI Taxonomy" id="1046115"/>
    <lineage>
        <taxon>Bacteria</taxon>
        <taxon>Pseudomonadati</taxon>
        <taxon>Bacteroidota</taxon>
        <taxon>Cytophagia</taxon>
        <taxon>Cytophagales</taxon>
        <taxon>Marivirgaceae</taxon>
        <taxon>Marivirga</taxon>
    </lineage>
</organism>
<evidence type="ECO:0000256" key="3">
    <source>
        <dbReference type="PROSITE-ProRule" id="PRU00169"/>
    </source>
</evidence>
<proteinExistence type="predicted"/>
<dbReference type="InterPro" id="IPR036188">
    <property type="entry name" value="FAD/NAD-bd_sf"/>
</dbReference>
<dbReference type="Proteomes" id="UP000240608">
    <property type="component" value="Unassembled WGS sequence"/>
</dbReference>
<dbReference type="EMBL" id="PYVU01000059">
    <property type="protein sequence ID" value="PTB96258.1"/>
    <property type="molecule type" value="Genomic_DNA"/>
</dbReference>
<dbReference type="GO" id="GO:0000160">
    <property type="term" value="P:phosphorelay signal transduction system"/>
    <property type="evidence" value="ECO:0007669"/>
    <property type="project" value="InterPro"/>
</dbReference>
<evidence type="ECO:0000256" key="2">
    <source>
        <dbReference type="ARBA" id="ARBA00023002"/>
    </source>
</evidence>
<dbReference type="Gene3D" id="3.40.50.2300">
    <property type="match status" value="1"/>
</dbReference>
<dbReference type="AlphaFoldDB" id="A0A2T4DR97"/>
<evidence type="ECO:0000259" key="4">
    <source>
        <dbReference type="PROSITE" id="PS50110"/>
    </source>
</evidence>
<keyword evidence="1" id="KW-0285">Flavoprotein</keyword>
<dbReference type="InterPro" id="IPR050097">
    <property type="entry name" value="Ferredoxin-NADP_redctase_2"/>
</dbReference>
<gene>
    <name evidence="5" type="ORF">C9994_08155</name>
</gene>
<dbReference type="InterPro" id="IPR011006">
    <property type="entry name" value="CheY-like_superfamily"/>
</dbReference>
<keyword evidence="3" id="KW-0597">Phosphoprotein</keyword>
<comment type="caution">
    <text evidence="5">The sequence shown here is derived from an EMBL/GenBank/DDBJ whole genome shotgun (WGS) entry which is preliminary data.</text>
</comment>
<accession>A0A2T4DR97</accession>
<protein>
    <submittedName>
        <fullName evidence="5">Fused response regulator/thioredoxin-disulfide reductase</fullName>
    </submittedName>
</protein>
<name>A0A2T4DR97_9BACT</name>
<dbReference type="Gene3D" id="3.50.50.60">
    <property type="entry name" value="FAD/NAD(P)-binding domain"/>
    <property type="match status" value="2"/>
</dbReference>
<sequence length="552" mass="60689">MSLAIIFSIDDDPQVLRAITRDLKSKYRSEYRVLSTTSAREALDSLLELKNQGETVALFLSDNRMPEMMGVDFLEKARGIFPLAKRVLLTAYSDTEAAIKAINEVQLDYYLLKPWDPPTEKLYPVIDDLLEEWEQIYVPDYKGLKVIGYQFSPKSHQLKDFLSGNLFPFKWMDIQTNEEAQSLLSLNNIENSQLPAVFLEDGEFLLQPSAEKLGAALGLNTQASSDLYDTVIIGAGPSGLAAAVYAASEGLKTLLIDKRAPGGQAGTSSRIENYLGFPNGLSGAELARRAITQATRFGTEFLSPKEVSAVEFNDPYKTIILTTGEQINAKSIVVTTGVNYRQLEAPGIEKLLGAGIYYGAANTEASFCTDKSVMIVGGGNSAGQAAMYLSQYASEVVILIRKKGLEESMSSYLIEQINNTPSIKLWTEGEVKEVIGEEKLEKISVVFKNGESREVEAAALFIFIGAKAVTEWLPESVVKDKRNYVITGVDLKHYPQFKKIWKLPRDPYLLETSIPGVFSGGDVRSGAMNRVASAVGEGAMTISMVHKYLAEI</sequence>
<feature type="modified residue" description="4-aspartylphosphate" evidence="3">
    <location>
        <position position="62"/>
    </location>
</feature>
<evidence type="ECO:0000313" key="6">
    <source>
        <dbReference type="Proteomes" id="UP000240608"/>
    </source>
</evidence>
<dbReference type="Pfam" id="PF00072">
    <property type="entry name" value="Response_reg"/>
    <property type="match status" value="1"/>
</dbReference>
<keyword evidence="2" id="KW-0560">Oxidoreductase</keyword>
<dbReference type="SMART" id="SM00448">
    <property type="entry name" value="REC"/>
    <property type="match status" value="1"/>
</dbReference>
<dbReference type="GO" id="GO:0016491">
    <property type="term" value="F:oxidoreductase activity"/>
    <property type="evidence" value="ECO:0007669"/>
    <property type="project" value="UniProtKB-KW"/>
</dbReference>